<feature type="chain" id="PRO_5002161174" evidence="2">
    <location>
        <begin position="20"/>
        <end position="100"/>
    </location>
</feature>
<dbReference type="OrthoDB" id="10562862at2759"/>
<evidence type="ECO:0000313" key="3">
    <source>
        <dbReference type="EMBL" id="KIH55441.1"/>
    </source>
</evidence>
<accession>A0A0C2GEH0</accession>
<name>A0A0C2GEH0_9BILA</name>
<dbReference type="Proteomes" id="UP000054047">
    <property type="component" value="Unassembled WGS sequence"/>
</dbReference>
<feature type="signal peptide" evidence="2">
    <location>
        <begin position="1"/>
        <end position="19"/>
    </location>
</feature>
<evidence type="ECO:0000256" key="1">
    <source>
        <dbReference type="SAM" id="Phobius"/>
    </source>
</evidence>
<sequence length="100" mass="11402">MLFTCGELAILALFCVVWSLVEPRELFVHYWIVTSHKWGSPGALVSTLIILVALMSLLLSMWPENSESRQRMLESSSSANFPTTYSYQKYLDNVNPRMKG</sequence>
<protein>
    <submittedName>
        <fullName evidence="3">Uncharacterized protein</fullName>
    </submittedName>
</protein>
<reference evidence="3 4" key="1">
    <citation type="submission" date="2013-12" db="EMBL/GenBank/DDBJ databases">
        <title>Draft genome of the parsitic nematode Ancylostoma duodenale.</title>
        <authorList>
            <person name="Mitreva M."/>
        </authorList>
    </citation>
    <scope>NUCLEOTIDE SEQUENCE [LARGE SCALE GENOMIC DNA]</scope>
    <source>
        <strain evidence="3 4">Zhejiang</strain>
    </source>
</reference>
<feature type="transmembrane region" description="Helical" evidence="1">
    <location>
        <begin position="43"/>
        <end position="62"/>
    </location>
</feature>
<evidence type="ECO:0000256" key="2">
    <source>
        <dbReference type="SAM" id="SignalP"/>
    </source>
</evidence>
<keyword evidence="1" id="KW-1133">Transmembrane helix</keyword>
<gene>
    <name evidence="3" type="ORF">ANCDUO_14402</name>
</gene>
<dbReference type="AlphaFoldDB" id="A0A0C2GEH0"/>
<keyword evidence="4" id="KW-1185">Reference proteome</keyword>
<dbReference type="EMBL" id="KN737342">
    <property type="protein sequence ID" value="KIH55441.1"/>
    <property type="molecule type" value="Genomic_DNA"/>
</dbReference>
<keyword evidence="2" id="KW-0732">Signal</keyword>
<proteinExistence type="predicted"/>
<keyword evidence="1" id="KW-0472">Membrane</keyword>
<keyword evidence="1" id="KW-0812">Transmembrane</keyword>
<organism evidence="3 4">
    <name type="scientific">Ancylostoma duodenale</name>
    <dbReference type="NCBI Taxonomy" id="51022"/>
    <lineage>
        <taxon>Eukaryota</taxon>
        <taxon>Metazoa</taxon>
        <taxon>Ecdysozoa</taxon>
        <taxon>Nematoda</taxon>
        <taxon>Chromadorea</taxon>
        <taxon>Rhabditida</taxon>
        <taxon>Rhabditina</taxon>
        <taxon>Rhabditomorpha</taxon>
        <taxon>Strongyloidea</taxon>
        <taxon>Ancylostomatidae</taxon>
        <taxon>Ancylostomatinae</taxon>
        <taxon>Ancylostoma</taxon>
    </lineage>
</organism>
<evidence type="ECO:0000313" key="4">
    <source>
        <dbReference type="Proteomes" id="UP000054047"/>
    </source>
</evidence>